<keyword evidence="2" id="KW-0472">Membrane</keyword>
<comment type="caution">
    <text evidence="3">The sequence shown here is derived from an EMBL/GenBank/DDBJ whole genome shotgun (WGS) entry which is preliminary data.</text>
</comment>
<keyword evidence="2" id="KW-0812">Transmembrane</keyword>
<feature type="region of interest" description="Disordered" evidence="1">
    <location>
        <begin position="154"/>
        <end position="179"/>
    </location>
</feature>
<organism evidence="3 4">
    <name type="scientific">Araneus ventricosus</name>
    <name type="common">Orbweaver spider</name>
    <name type="synonym">Epeira ventricosa</name>
    <dbReference type="NCBI Taxonomy" id="182803"/>
    <lineage>
        <taxon>Eukaryota</taxon>
        <taxon>Metazoa</taxon>
        <taxon>Ecdysozoa</taxon>
        <taxon>Arthropoda</taxon>
        <taxon>Chelicerata</taxon>
        <taxon>Arachnida</taxon>
        <taxon>Araneae</taxon>
        <taxon>Araneomorphae</taxon>
        <taxon>Entelegynae</taxon>
        <taxon>Araneoidea</taxon>
        <taxon>Araneidae</taxon>
        <taxon>Araneus</taxon>
    </lineage>
</organism>
<proteinExistence type="predicted"/>
<name>A0A4Y2EUS5_ARAVE</name>
<feature type="compositionally biased region" description="Basic and acidic residues" evidence="1">
    <location>
        <begin position="331"/>
        <end position="353"/>
    </location>
</feature>
<accession>A0A4Y2EUS5</accession>
<dbReference type="AlphaFoldDB" id="A0A4Y2EUS5"/>
<feature type="compositionally biased region" description="Polar residues" evidence="1">
    <location>
        <begin position="159"/>
        <end position="169"/>
    </location>
</feature>
<feature type="compositionally biased region" description="Basic and acidic residues" evidence="1">
    <location>
        <begin position="393"/>
        <end position="402"/>
    </location>
</feature>
<keyword evidence="2" id="KW-1133">Transmembrane helix</keyword>
<evidence type="ECO:0000313" key="3">
    <source>
        <dbReference type="EMBL" id="GBM32267.1"/>
    </source>
</evidence>
<feature type="region of interest" description="Disordered" evidence="1">
    <location>
        <begin position="559"/>
        <end position="617"/>
    </location>
</feature>
<dbReference type="EMBL" id="BGPR01000703">
    <property type="protein sequence ID" value="GBM32267.1"/>
    <property type="molecule type" value="Genomic_DNA"/>
</dbReference>
<feature type="region of interest" description="Disordered" evidence="1">
    <location>
        <begin position="379"/>
        <end position="410"/>
    </location>
</feature>
<gene>
    <name evidence="3" type="ORF">AVEN_275035_1</name>
</gene>
<dbReference type="Proteomes" id="UP000499080">
    <property type="component" value="Unassembled WGS sequence"/>
</dbReference>
<keyword evidence="4" id="KW-1185">Reference proteome</keyword>
<feature type="transmembrane region" description="Helical" evidence="2">
    <location>
        <begin position="185"/>
        <end position="214"/>
    </location>
</feature>
<feature type="region of interest" description="Disordered" evidence="1">
    <location>
        <begin position="313"/>
        <end position="353"/>
    </location>
</feature>
<evidence type="ECO:0000313" key="4">
    <source>
        <dbReference type="Proteomes" id="UP000499080"/>
    </source>
</evidence>
<reference evidence="3 4" key="1">
    <citation type="journal article" date="2019" name="Sci. Rep.">
        <title>Orb-weaving spider Araneus ventricosus genome elucidates the spidroin gene catalogue.</title>
        <authorList>
            <person name="Kono N."/>
            <person name="Nakamura H."/>
            <person name="Ohtoshi R."/>
            <person name="Moran D.A.P."/>
            <person name="Shinohara A."/>
            <person name="Yoshida Y."/>
            <person name="Fujiwara M."/>
            <person name="Mori M."/>
            <person name="Tomita M."/>
            <person name="Arakawa K."/>
        </authorList>
    </citation>
    <scope>NUCLEOTIDE SEQUENCE [LARGE SCALE GENOMIC DNA]</scope>
</reference>
<sequence length="659" mass="76841">MVKLHDSNSFRKFRVNDWNDYDGEDRRYDRFGNDHLKSDAPQLLQKERNIYPRVAQRQRHQQTHVDDKGEFNELPQLLRPNSDFIPYRKKYEYSHFRDHKPRNHHFKDNPVHFTGQKYNWNPFLEVYHGRRQQRPASFENGFDKKRGLTVAKTSHELQNKPNDYQNSFHTVKAEPPDRTNQGDDVIYSSVFIGVFSLFALMCIPLLIAVFWCAWRKVKNRKPPNQKVKKKTSGRRNRHKLPELDTRESISSHKFNVLREKIENQLKAGNFNIEMKYSPGNKLNAYNEDGMDEKNLNMKCKLQPNCFKDDEKADRNFPAPNKRNPFSPRAIGGEERQMDVKDNSNHCNSEENSYRDENDFYEQNIRSAFSLDDYVATGGKYSVPSKPNSNSLEKNAKKERQFTKDGNQNPQNFEEVAKNERKYFSPDKLSSLGFEQSCITEQNYSVQNKPIPHHIKKASKNEPNFAIYANLNPYNFEELVETGQKPPGRSKPNTLRFGKGDGNDKKISSRAKSYPNKFKKNDINDRQLSKETCLNPINSEEISTFAKKLATGRKFTTQVNSLHSSNLEKKRRNEDIRFEKSELSPPRFKDPSEAIGANKPKISTQNKPNPNSFDKSAPSHEINFAEHFNQIHNRKNLRNLPRIDIHGKNKFDGKHVGGLK</sequence>
<protein>
    <submittedName>
        <fullName evidence="3">Uncharacterized protein</fullName>
    </submittedName>
</protein>
<feature type="region of interest" description="Disordered" evidence="1">
    <location>
        <begin position="481"/>
        <end position="522"/>
    </location>
</feature>
<evidence type="ECO:0000256" key="1">
    <source>
        <dbReference type="SAM" id="MobiDB-lite"/>
    </source>
</evidence>
<feature type="compositionally biased region" description="Basic and acidic residues" evidence="1">
    <location>
        <begin position="565"/>
        <end position="591"/>
    </location>
</feature>
<feature type="compositionally biased region" description="Polar residues" evidence="1">
    <location>
        <begin position="600"/>
        <end position="613"/>
    </location>
</feature>
<evidence type="ECO:0000256" key="2">
    <source>
        <dbReference type="SAM" id="Phobius"/>
    </source>
</evidence>
<feature type="compositionally biased region" description="Basic and acidic residues" evidence="1">
    <location>
        <begin position="497"/>
        <end position="506"/>
    </location>
</feature>